<feature type="compositionally biased region" description="Basic and acidic residues" evidence="1">
    <location>
        <begin position="1"/>
        <end position="21"/>
    </location>
</feature>
<proteinExistence type="predicted"/>
<dbReference type="AlphaFoldDB" id="A0A379JNF2"/>
<gene>
    <name evidence="2" type="ORF">NCTC10692_00568</name>
</gene>
<dbReference type="Proteomes" id="UP000255303">
    <property type="component" value="Unassembled WGS sequence"/>
</dbReference>
<evidence type="ECO:0000256" key="1">
    <source>
        <dbReference type="SAM" id="MobiDB-lite"/>
    </source>
</evidence>
<evidence type="ECO:0000313" key="2">
    <source>
        <dbReference type="EMBL" id="SUD50179.1"/>
    </source>
</evidence>
<organism evidence="2 3">
    <name type="scientific">Ectopseudomonas oleovorans</name>
    <name type="common">Pseudomonas oleovorans</name>
    <dbReference type="NCBI Taxonomy" id="301"/>
    <lineage>
        <taxon>Bacteria</taxon>
        <taxon>Pseudomonadati</taxon>
        <taxon>Pseudomonadota</taxon>
        <taxon>Gammaproteobacteria</taxon>
        <taxon>Pseudomonadales</taxon>
        <taxon>Pseudomonadaceae</taxon>
        <taxon>Ectopseudomonas</taxon>
    </lineage>
</organism>
<reference evidence="2 3" key="1">
    <citation type="submission" date="2018-06" db="EMBL/GenBank/DDBJ databases">
        <authorList>
            <consortium name="Pathogen Informatics"/>
            <person name="Doyle S."/>
        </authorList>
    </citation>
    <scope>NUCLEOTIDE SEQUENCE [LARGE SCALE GENOMIC DNA]</scope>
    <source>
        <strain evidence="2 3">NCTC10692</strain>
    </source>
</reference>
<sequence length="97" mass="10969">MARALDWETANRNDRARKEDIEPVTPPRKGSNIDLAKRLETAIKLIESEQWATKKPGFKSQYLVQIASAYEKIIASKPSFKSSVLGKKVSTILREHS</sequence>
<evidence type="ECO:0000313" key="3">
    <source>
        <dbReference type="Proteomes" id="UP000255303"/>
    </source>
</evidence>
<name>A0A379JNF2_ECTOL</name>
<dbReference type="EMBL" id="UGUV01000002">
    <property type="protein sequence ID" value="SUD50179.1"/>
    <property type="molecule type" value="Genomic_DNA"/>
</dbReference>
<feature type="region of interest" description="Disordered" evidence="1">
    <location>
        <begin position="1"/>
        <end position="30"/>
    </location>
</feature>
<protein>
    <submittedName>
        <fullName evidence="2">Uncharacterized protein</fullName>
    </submittedName>
</protein>
<accession>A0A379JNF2</accession>
<dbReference type="RefSeq" id="WP_139205061.1">
    <property type="nucleotide sequence ID" value="NZ_FNZC01000107.1"/>
</dbReference>